<dbReference type="EMBL" id="QWLB01000025">
    <property type="protein sequence ID" value="RIH92125.1"/>
    <property type="molecule type" value="Genomic_DNA"/>
</dbReference>
<dbReference type="PANTHER" id="PTHR45436">
    <property type="entry name" value="SENSOR HISTIDINE KINASE YKOH"/>
    <property type="match status" value="1"/>
</dbReference>
<dbReference type="PANTHER" id="PTHR45436:SF5">
    <property type="entry name" value="SENSOR HISTIDINE KINASE TRCS"/>
    <property type="match status" value="1"/>
</dbReference>
<dbReference type="PROSITE" id="PS50885">
    <property type="entry name" value="HAMP"/>
    <property type="match status" value="1"/>
</dbReference>
<dbReference type="SUPFAM" id="SSF47384">
    <property type="entry name" value="Homodimeric domain of signal transducing histidine kinase"/>
    <property type="match status" value="1"/>
</dbReference>
<dbReference type="InterPro" id="IPR036097">
    <property type="entry name" value="HisK_dim/P_sf"/>
</dbReference>
<reference evidence="13 14" key="1">
    <citation type="submission" date="2018-08" db="EMBL/GenBank/DDBJ databases">
        <title>Meiothermus granaticius genome AF-68 sequencing project.</title>
        <authorList>
            <person name="Da Costa M.S."/>
            <person name="Albuquerque L."/>
            <person name="Raposo P."/>
            <person name="Froufe H.J.C."/>
            <person name="Barroso C.S."/>
            <person name="Egas C."/>
        </authorList>
    </citation>
    <scope>NUCLEOTIDE SEQUENCE [LARGE SCALE GENOMIC DNA]</scope>
    <source>
        <strain evidence="13 14">AF-68</strain>
    </source>
</reference>
<dbReference type="GO" id="GO:0000155">
    <property type="term" value="F:phosphorelay sensor kinase activity"/>
    <property type="evidence" value="ECO:0007669"/>
    <property type="project" value="InterPro"/>
</dbReference>
<keyword evidence="9" id="KW-0902">Two-component regulatory system</keyword>
<feature type="transmembrane region" description="Helical" evidence="10">
    <location>
        <begin position="6"/>
        <end position="30"/>
    </location>
</feature>
<dbReference type="PROSITE" id="PS50109">
    <property type="entry name" value="HIS_KIN"/>
    <property type="match status" value="1"/>
</dbReference>
<evidence type="ECO:0000256" key="9">
    <source>
        <dbReference type="ARBA" id="ARBA00023012"/>
    </source>
</evidence>
<dbReference type="InterPro" id="IPR003661">
    <property type="entry name" value="HisK_dim/P_dom"/>
</dbReference>
<evidence type="ECO:0000256" key="1">
    <source>
        <dbReference type="ARBA" id="ARBA00000085"/>
    </source>
</evidence>
<comment type="catalytic activity">
    <reaction evidence="1">
        <text>ATP + protein L-histidine = ADP + protein N-phospho-L-histidine.</text>
        <dbReference type="EC" id="2.7.13.3"/>
    </reaction>
</comment>
<evidence type="ECO:0000256" key="8">
    <source>
        <dbReference type="ARBA" id="ARBA00022989"/>
    </source>
</evidence>
<evidence type="ECO:0000256" key="7">
    <source>
        <dbReference type="ARBA" id="ARBA00022777"/>
    </source>
</evidence>
<dbReference type="Pfam" id="PF00672">
    <property type="entry name" value="HAMP"/>
    <property type="match status" value="1"/>
</dbReference>
<gene>
    <name evidence="13" type="primary">envZ</name>
    <name evidence="13" type="ORF">Mgrana_02002</name>
</gene>
<evidence type="ECO:0000259" key="12">
    <source>
        <dbReference type="PROSITE" id="PS50885"/>
    </source>
</evidence>
<comment type="subcellular location">
    <subcellularLocation>
        <location evidence="2">Membrane</location>
    </subcellularLocation>
</comment>
<dbReference type="Gene3D" id="3.30.565.10">
    <property type="entry name" value="Histidine kinase-like ATPase, C-terminal domain"/>
    <property type="match status" value="1"/>
</dbReference>
<dbReference type="GO" id="GO:0005886">
    <property type="term" value="C:plasma membrane"/>
    <property type="evidence" value="ECO:0007669"/>
    <property type="project" value="TreeGrafter"/>
</dbReference>
<dbReference type="SUPFAM" id="SSF55874">
    <property type="entry name" value="ATPase domain of HSP90 chaperone/DNA topoisomerase II/histidine kinase"/>
    <property type="match status" value="1"/>
</dbReference>
<dbReference type="Gene3D" id="1.10.287.130">
    <property type="match status" value="1"/>
</dbReference>
<protein>
    <recommendedName>
        <fullName evidence="3">histidine kinase</fullName>
        <ecNumber evidence="3">2.7.13.3</ecNumber>
    </recommendedName>
</protein>
<dbReference type="InterPro" id="IPR003660">
    <property type="entry name" value="HAMP_dom"/>
</dbReference>
<dbReference type="InterPro" id="IPR005467">
    <property type="entry name" value="His_kinase_dom"/>
</dbReference>
<evidence type="ECO:0000256" key="5">
    <source>
        <dbReference type="ARBA" id="ARBA00022679"/>
    </source>
</evidence>
<dbReference type="InterPro" id="IPR003594">
    <property type="entry name" value="HATPase_dom"/>
</dbReference>
<evidence type="ECO:0000313" key="14">
    <source>
        <dbReference type="Proteomes" id="UP000266178"/>
    </source>
</evidence>
<evidence type="ECO:0000256" key="2">
    <source>
        <dbReference type="ARBA" id="ARBA00004370"/>
    </source>
</evidence>
<dbReference type="OrthoDB" id="25947at2"/>
<keyword evidence="5 13" id="KW-0808">Transferase</keyword>
<comment type="caution">
    <text evidence="13">The sequence shown here is derived from an EMBL/GenBank/DDBJ whole genome shotgun (WGS) entry which is preliminary data.</text>
</comment>
<dbReference type="InterPro" id="IPR050428">
    <property type="entry name" value="TCS_sensor_his_kinase"/>
</dbReference>
<keyword evidence="6 10" id="KW-0812">Transmembrane</keyword>
<dbReference type="Pfam" id="PF02518">
    <property type="entry name" value="HATPase_c"/>
    <property type="match status" value="1"/>
</dbReference>
<dbReference type="Pfam" id="PF00512">
    <property type="entry name" value="HisKA"/>
    <property type="match status" value="1"/>
</dbReference>
<feature type="transmembrane region" description="Helical" evidence="10">
    <location>
        <begin position="144"/>
        <end position="167"/>
    </location>
</feature>
<dbReference type="InterPro" id="IPR036890">
    <property type="entry name" value="HATPase_C_sf"/>
</dbReference>
<dbReference type="Proteomes" id="UP000266178">
    <property type="component" value="Unassembled WGS sequence"/>
</dbReference>
<evidence type="ECO:0000259" key="11">
    <source>
        <dbReference type="PROSITE" id="PS50109"/>
    </source>
</evidence>
<evidence type="ECO:0000313" key="13">
    <source>
        <dbReference type="EMBL" id="RIH92125.1"/>
    </source>
</evidence>
<dbReference type="Gene3D" id="6.10.340.10">
    <property type="match status" value="1"/>
</dbReference>
<dbReference type="RefSeq" id="WP_119357478.1">
    <property type="nucleotide sequence ID" value="NZ_BJXM01000004.1"/>
</dbReference>
<name>A0A399F8V4_9DEIN</name>
<proteinExistence type="predicted"/>
<keyword evidence="8 10" id="KW-1133">Transmembrane helix</keyword>
<dbReference type="EC" id="2.7.13.3" evidence="3"/>
<accession>A0A399F8V4</accession>
<dbReference type="SMART" id="SM00388">
    <property type="entry name" value="HisKA"/>
    <property type="match status" value="1"/>
</dbReference>
<evidence type="ECO:0000256" key="4">
    <source>
        <dbReference type="ARBA" id="ARBA00022553"/>
    </source>
</evidence>
<dbReference type="CDD" id="cd00082">
    <property type="entry name" value="HisKA"/>
    <property type="match status" value="1"/>
</dbReference>
<dbReference type="AlphaFoldDB" id="A0A399F8V4"/>
<keyword evidence="7" id="KW-0418">Kinase</keyword>
<organism evidence="13 14">
    <name type="scientific">Meiothermus granaticius NBRC 107808</name>
    <dbReference type="NCBI Taxonomy" id="1227551"/>
    <lineage>
        <taxon>Bacteria</taxon>
        <taxon>Thermotogati</taxon>
        <taxon>Deinococcota</taxon>
        <taxon>Deinococci</taxon>
        <taxon>Thermales</taxon>
        <taxon>Thermaceae</taxon>
        <taxon>Meiothermus</taxon>
    </lineage>
</organism>
<evidence type="ECO:0000256" key="3">
    <source>
        <dbReference type="ARBA" id="ARBA00012438"/>
    </source>
</evidence>
<sequence>MYLRTRLALIAAGLTLAGLGLGLVLLYVLLERSRLADLDRELAFQAKTILNAALTDPNNEITPELEDELTLQSGVSSMLVFREGRLIFAGGALNTNDSLDPATLPRGNGVSSVGGWRVHTLSRSGLTVQVGRPLATLSRGLNRYVAVALPLALTLGLLAGGTAWLLVGLALKPLEALTEATSHFEEGAEVPEPPNNDEVSTLSRSFRDLLARLRLQREREQRFLTYAAHELRTPISAFRASLEAAQFRGQLDAPQIERLHREALRLETLAQNLLALSRAESGEVRVQPLDLADLLSEAFDRFQPLALERGMELELNANPAPTQADPRLLEQALNNLVINALRYAKVGFIRLSSGTEGGWAWLEVADNGPGFPKTITEGLGLRVAYTVARALGGRFSTASADGARARLELPAESPQKPGSVLGQWGG</sequence>
<feature type="domain" description="Histidine kinase" evidence="11">
    <location>
        <begin position="226"/>
        <end position="413"/>
    </location>
</feature>
<keyword evidence="10" id="KW-0472">Membrane</keyword>
<keyword evidence="14" id="KW-1185">Reference proteome</keyword>
<evidence type="ECO:0000256" key="6">
    <source>
        <dbReference type="ARBA" id="ARBA00022692"/>
    </source>
</evidence>
<dbReference type="SMART" id="SM00387">
    <property type="entry name" value="HATPase_c"/>
    <property type="match status" value="1"/>
</dbReference>
<evidence type="ECO:0000256" key="10">
    <source>
        <dbReference type="SAM" id="Phobius"/>
    </source>
</evidence>
<keyword evidence="4" id="KW-0597">Phosphoprotein</keyword>
<feature type="domain" description="HAMP" evidence="12">
    <location>
        <begin position="168"/>
        <end position="218"/>
    </location>
</feature>